<dbReference type="RefSeq" id="WP_005990413.1">
    <property type="nucleotide sequence ID" value="NZ_AECZ01000001.1"/>
</dbReference>
<proteinExistence type="predicted"/>
<reference evidence="1 2" key="1">
    <citation type="submission" date="2010-08" db="EMBL/GenBank/DDBJ databases">
        <title>The draft genome of Desulfovibrio fructosovorans JJ.</title>
        <authorList>
            <consortium name="US DOE Joint Genome Institute (JGI-PGF)"/>
            <person name="Lucas S."/>
            <person name="Copeland A."/>
            <person name="Lapidus A."/>
            <person name="Cheng J.-F."/>
            <person name="Bruce D."/>
            <person name="Goodwin L."/>
            <person name="Pitluck S."/>
            <person name="Land M.L."/>
            <person name="Hauser L."/>
            <person name="Chang Y.-J."/>
            <person name="Jeffries C."/>
            <person name="Wall J.D."/>
            <person name="Stahl D.A."/>
            <person name="Arkin A.P."/>
            <person name="Dehal P."/>
            <person name="Stolyar S.M."/>
            <person name="Hazen T.C."/>
            <person name="Woyke T.J."/>
        </authorList>
    </citation>
    <scope>NUCLEOTIDE SEQUENCE [LARGE SCALE GENOMIC DNA]</scope>
    <source>
        <strain evidence="1 2">JJ</strain>
    </source>
</reference>
<dbReference type="AlphaFoldDB" id="E1JRQ3"/>
<dbReference type="EMBL" id="AECZ01000001">
    <property type="protein sequence ID" value="EFL53254.1"/>
    <property type="molecule type" value="Genomic_DNA"/>
</dbReference>
<gene>
    <name evidence="1" type="ORF">DesfrDRAFT_0302</name>
</gene>
<protein>
    <submittedName>
        <fullName evidence="1">Uncharacterized protein</fullName>
    </submittedName>
</protein>
<organism evidence="1 2">
    <name type="scientific">Solidesulfovibrio fructosivorans JJ]</name>
    <dbReference type="NCBI Taxonomy" id="596151"/>
    <lineage>
        <taxon>Bacteria</taxon>
        <taxon>Pseudomonadati</taxon>
        <taxon>Thermodesulfobacteriota</taxon>
        <taxon>Desulfovibrionia</taxon>
        <taxon>Desulfovibrionales</taxon>
        <taxon>Desulfovibrionaceae</taxon>
        <taxon>Solidesulfovibrio</taxon>
    </lineage>
</organism>
<evidence type="ECO:0000313" key="1">
    <source>
        <dbReference type="EMBL" id="EFL53254.1"/>
    </source>
</evidence>
<dbReference type="OrthoDB" id="5459197at2"/>
<keyword evidence="2" id="KW-1185">Reference proteome</keyword>
<evidence type="ECO:0000313" key="2">
    <source>
        <dbReference type="Proteomes" id="UP000006250"/>
    </source>
</evidence>
<accession>E1JRQ3</accession>
<name>E1JRQ3_SOLFR</name>
<sequence>MESIMACLPDMFQSRIEDLVNAQSTDEEMTAHMKELVCRIRELEALAGGSADDQVRQLGEDIQRLCDRIRRDFVAMAYRQGFVDGTRFKQVADDREA</sequence>
<comment type="caution">
    <text evidence="1">The sequence shown here is derived from an EMBL/GenBank/DDBJ whole genome shotgun (WGS) entry which is preliminary data.</text>
</comment>
<dbReference type="STRING" id="596151.DesfrDRAFT_0302"/>
<dbReference type="eggNOG" id="ENOG5031822">
    <property type="taxonomic scope" value="Bacteria"/>
</dbReference>
<dbReference type="Proteomes" id="UP000006250">
    <property type="component" value="Unassembled WGS sequence"/>
</dbReference>